<dbReference type="Proteomes" id="UP000442535">
    <property type="component" value="Unassembled WGS sequence"/>
</dbReference>
<dbReference type="Pfam" id="PF00497">
    <property type="entry name" value="SBP_bac_3"/>
    <property type="match status" value="1"/>
</dbReference>
<dbReference type="EMBL" id="VUMY01000014">
    <property type="protein sequence ID" value="MST50167.1"/>
    <property type="molecule type" value="Genomic_DNA"/>
</dbReference>
<evidence type="ECO:0000259" key="3">
    <source>
        <dbReference type="SMART" id="SM00062"/>
    </source>
</evidence>
<proteinExistence type="predicted"/>
<feature type="signal peptide" evidence="2">
    <location>
        <begin position="1"/>
        <end position="37"/>
    </location>
</feature>
<dbReference type="PANTHER" id="PTHR35936:SF17">
    <property type="entry name" value="ARGININE-BINDING EXTRACELLULAR PROTEIN ARTP"/>
    <property type="match status" value="1"/>
</dbReference>
<dbReference type="InterPro" id="IPR001638">
    <property type="entry name" value="Solute-binding_3/MltF_N"/>
</dbReference>
<organism evidence="4 5">
    <name type="scientific">Mobiluncus porci</name>
    <dbReference type="NCBI Taxonomy" id="2652278"/>
    <lineage>
        <taxon>Bacteria</taxon>
        <taxon>Bacillati</taxon>
        <taxon>Actinomycetota</taxon>
        <taxon>Actinomycetes</taxon>
        <taxon>Actinomycetales</taxon>
        <taxon>Actinomycetaceae</taxon>
        <taxon>Mobiluncus</taxon>
    </lineage>
</organism>
<sequence length="311" mass="33272">MKKLVNNPSNSKAFLKKSKLLYLGLATCLAVSLTACGGGSKTGTVVSYDISKLKADPTVAAMVPAENKDTLKVGMNIPYTPAEFFDENNKPVGYEVDALNALARVMGVKQLEIIQEDDFDALLPEVNAGTYDMVVSAMTLTKERMRSTNMVSYANAGYVYGAKRGNPKQFDYANPCGFKVGAQAGTSQAEMLQTSSDACVTDGKQPLTIVTDADQDKLVAQVVDGSLDAVIGESPIMKYEEVNNEQFSTVGEILGVAPQGVITAKNNEALAKAVQAGLQKMMDDGTLKEVFKPWGQDSIVLNFATLNPPIM</sequence>
<dbReference type="SMART" id="SM00062">
    <property type="entry name" value="PBPb"/>
    <property type="match status" value="1"/>
</dbReference>
<evidence type="ECO:0000313" key="5">
    <source>
        <dbReference type="Proteomes" id="UP000442535"/>
    </source>
</evidence>
<evidence type="ECO:0000313" key="4">
    <source>
        <dbReference type="EMBL" id="MST50167.1"/>
    </source>
</evidence>
<accession>A0A7K0K3V5</accession>
<feature type="domain" description="Solute-binding protein family 3/N-terminal" evidence="3">
    <location>
        <begin position="70"/>
        <end position="298"/>
    </location>
</feature>
<feature type="chain" id="PRO_5039475228" evidence="2">
    <location>
        <begin position="38"/>
        <end position="311"/>
    </location>
</feature>
<protein>
    <submittedName>
        <fullName evidence="4">Transporter substrate-binding domain-containing protein</fullName>
    </submittedName>
</protein>
<dbReference type="RefSeq" id="WP_154545549.1">
    <property type="nucleotide sequence ID" value="NZ_VUMY01000014.1"/>
</dbReference>
<evidence type="ECO:0000256" key="1">
    <source>
        <dbReference type="ARBA" id="ARBA00022729"/>
    </source>
</evidence>
<dbReference type="PANTHER" id="PTHR35936">
    <property type="entry name" value="MEMBRANE-BOUND LYTIC MUREIN TRANSGLYCOSYLASE F"/>
    <property type="match status" value="1"/>
</dbReference>
<reference evidence="4 5" key="1">
    <citation type="submission" date="2019-08" db="EMBL/GenBank/DDBJ databases">
        <title>In-depth cultivation of the pig gut microbiome towards novel bacterial diversity and tailored functional studies.</title>
        <authorList>
            <person name="Wylensek D."/>
            <person name="Hitch T.C.A."/>
            <person name="Clavel T."/>
        </authorList>
    </citation>
    <scope>NUCLEOTIDE SEQUENCE [LARGE SCALE GENOMIC DNA]</scope>
    <source>
        <strain evidence="4 5">RF-GAM-744-WT-7</strain>
    </source>
</reference>
<name>A0A7K0K3V5_9ACTO</name>
<keyword evidence="1 2" id="KW-0732">Signal</keyword>
<dbReference type="AlphaFoldDB" id="A0A7K0K3V5"/>
<keyword evidence="5" id="KW-1185">Reference proteome</keyword>
<dbReference type="Gene3D" id="3.40.190.10">
    <property type="entry name" value="Periplasmic binding protein-like II"/>
    <property type="match status" value="2"/>
</dbReference>
<dbReference type="SUPFAM" id="SSF53850">
    <property type="entry name" value="Periplasmic binding protein-like II"/>
    <property type="match status" value="1"/>
</dbReference>
<evidence type="ECO:0000256" key="2">
    <source>
        <dbReference type="SAM" id="SignalP"/>
    </source>
</evidence>
<gene>
    <name evidence="4" type="ORF">FYJ63_07950</name>
</gene>
<comment type="caution">
    <text evidence="4">The sequence shown here is derived from an EMBL/GenBank/DDBJ whole genome shotgun (WGS) entry which is preliminary data.</text>
</comment>